<evidence type="ECO:0000313" key="17">
    <source>
        <dbReference type="Proteomes" id="UP000327044"/>
    </source>
</evidence>
<keyword evidence="13" id="KW-0472">Membrane</keyword>
<evidence type="ECO:0000256" key="15">
    <source>
        <dbReference type="RuleBase" id="RU000461"/>
    </source>
</evidence>
<keyword evidence="17" id="KW-1185">Reference proteome</keyword>
<keyword evidence="7 14" id="KW-0479">Metal-binding</keyword>
<dbReference type="Pfam" id="PF00067">
    <property type="entry name" value="p450"/>
    <property type="match status" value="1"/>
</dbReference>
<dbReference type="PANTHER" id="PTHR24291:SF189">
    <property type="entry name" value="CYTOCHROME P450 4C3-RELATED"/>
    <property type="match status" value="1"/>
</dbReference>
<gene>
    <name evidence="16" type="ORF">PPYR_08117</name>
</gene>
<keyword evidence="6 14" id="KW-0349">Heme</keyword>
<dbReference type="SUPFAM" id="SSF48264">
    <property type="entry name" value="Cytochrome P450"/>
    <property type="match status" value="1"/>
</dbReference>
<evidence type="ECO:0000256" key="5">
    <source>
        <dbReference type="ARBA" id="ARBA00010617"/>
    </source>
</evidence>
<dbReference type="Proteomes" id="UP000327044">
    <property type="component" value="Unassembled WGS sequence"/>
</dbReference>
<reference evidence="16 17" key="1">
    <citation type="journal article" date="2018" name="Elife">
        <title>Firefly genomes illuminate parallel origins of bioluminescence in beetles.</title>
        <authorList>
            <person name="Fallon T.R."/>
            <person name="Lower S.E."/>
            <person name="Chang C.H."/>
            <person name="Bessho-Uehara M."/>
            <person name="Martin G.J."/>
            <person name="Bewick A.J."/>
            <person name="Behringer M."/>
            <person name="Debat H.J."/>
            <person name="Wong I."/>
            <person name="Day J.C."/>
            <person name="Suvorov A."/>
            <person name="Silva C.J."/>
            <person name="Stanger-Hall K.F."/>
            <person name="Hall D.W."/>
            <person name="Schmitz R.J."/>
            <person name="Nelson D.R."/>
            <person name="Lewis S.M."/>
            <person name="Shigenobu S."/>
            <person name="Bybee S.M."/>
            <person name="Larracuente A.M."/>
            <person name="Oba Y."/>
            <person name="Weng J.K."/>
        </authorList>
    </citation>
    <scope>NUCLEOTIDE SEQUENCE [LARGE SCALE GENOMIC DNA]</scope>
    <source>
        <strain evidence="16">1611_PpyrPB1</strain>
        <tissue evidence="16">Whole body</tissue>
    </source>
</reference>
<comment type="subcellular location">
    <subcellularLocation>
        <location evidence="4">Endoplasmic reticulum membrane</location>
        <topology evidence="4">Peripheral membrane protein</topology>
    </subcellularLocation>
    <subcellularLocation>
        <location evidence="3">Microsome membrane</location>
        <topology evidence="3">Peripheral membrane protein</topology>
    </subcellularLocation>
</comment>
<keyword evidence="8" id="KW-0256">Endoplasmic reticulum</keyword>
<dbReference type="EMBL" id="VVIM01000006">
    <property type="protein sequence ID" value="KAB0797123.1"/>
    <property type="molecule type" value="Genomic_DNA"/>
</dbReference>
<organism evidence="16 17">
    <name type="scientific">Photinus pyralis</name>
    <name type="common">Common eastern firefly</name>
    <name type="synonym">Lampyris pyralis</name>
    <dbReference type="NCBI Taxonomy" id="7054"/>
    <lineage>
        <taxon>Eukaryota</taxon>
        <taxon>Metazoa</taxon>
        <taxon>Ecdysozoa</taxon>
        <taxon>Arthropoda</taxon>
        <taxon>Hexapoda</taxon>
        <taxon>Insecta</taxon>
        <taxon>Pterygota</taxon>
        <taxon>Neoptera</taxon>
        <taxon>Endopterygota</taxon>
        <taxon>Coleoptera</taxon>
        <taxon>Polyphaga</taxon>
        <taxon>Elateriformia</taxon>
        <taxon>Elateroidea</taxon>
        <taxon>Lampyridae</taxon>
        <taxon>Lampyrinae</taxon>
        <taxon>Photinus</taxon>
    </lineage>
</organism>
<dbReference type="InParanoid" id="A0A5N4AIK0"/>
<evidence type="ECO:0000256" key="6">
    <source>
        <dbReference type="ARBA" id="ARBA00022617"/>
    </source>
</evidence>
<evidence type="ECO:0000313" key="16">
    <source>
        <dbReference type="EMBL" id="KAB0797123.1"/>
    </source>
</evidence>
<evidence type="ECO:0000256" key="10">
    <source>
        <dbReference type="ARBA" id="ARBA00023002"/>
    </source>
</evidence>
<dbReference type="InterPro" id="IPR002401">
    <property type="entry name" value="Cyt_P450_E_grp-I"/>
</dbReference>
<dbReference type="PRINTS" id="PR00385">
    <property type="entry name" value="P450"/>
</dbReference>
<keyword evidence="11 14" id="KW-0408">Iron</keyword>
<dbReference type="InterPro" id="IPR001128">
    <property type="entry name" value="Cyt_P450"/>
</dbReference>
<evidence type="ECO:0000256" key="2">
    <source>
        <dbReference type="ARBA" id="ARBA00003690"/>
    </source>
</evidence>
<dbReference type="Gene3D" id="1.10.630.10">
    <property type="entry name" value="Cytochrome P450"/>
    <property type="match status" value="1"/>
</dbReference>
<evidence type="ECO:0000256" key="11">
    <source>
        <dbReference type="ARBA" id="ARBA00023004"/>
    </source>
</evidence>
<evidence type="ECO:0000256" key="1">
    <source>
        <dbReference type="ARBA" id="ARBA00001971"/>
    </source>
</evidence>
<name>A0A5N4AIK0_PHOPY</name>
<keyword evidence="12 15" id="KW-0503">Monooxygenase</keyword>
<dbReference type="GO" id="GO:0004497">
    <property type="term" value="F:monooxygenase activity"/>
    <property type="evidence" value="ECO:0007669"/>
    <property type="project" value="UniProtKB-KW"/>
</dbReference>
<dbReference type="InterPro" id="IPR036396">
    <property type="entry name" value="Cyt_P450_sf"/>
</dbReference>
<dbReference type="InterPro" id="IPR017972">
    <property type="entry name" value="Cyt_P450_CS"/>
</dbReference>
<dbReference type="GO" id="GO:0016705">
    <property type="term" value="F:oxidoreductase activity, acting on paired donors, with incorporation or reduction of molecular oxygen"/>
    <property type="evidence" value="ECO:0007669"/>
    <property type="project" value="InterPro"/>
</dbReference>
<accession>A0A5N4AIK0</accession>
<feature type="binding site" description="axial binding residue" evidence="14">
    <location>
        <position position="431"/>
    </location>
    <ligand>
        <name>heme</name>
        <dbReference type="ChEBI" id="CHEBI:30413"/>
    </ligand>
    <ligandPart>
        <name>Fe</name>
        <dbReference type="ChEBI" id="CHEBI:18248"/>
    </ligandPart>
</feature>
<dbReference type="AlphaFoldDB" id="A0A5N4AIK0"/>
<evidence type="ECO:0000256" key="4">
    <source>
        <dbReference type="ARBA" id="ARBA00004406"/>
    </source>
</evidence>
<evidence type="ECO:0000256" key="12">
    <source>
        <dbReference type="ARBA" id="ARBA00023033"/>
    </source>
</evidence>
<dbReference type="CDD" id="cd20628">
    <property type="entry name" value="CYP4"/>
    <property type="match status" value="1"/>
</dbReference>
<evidence type="ECO:0000256" key="3">
    <source>
        <dbReference type="ARBA" id="ARBA00004174"/>
    </source>
</evidence>
<dbReference type="GO" id="GO:0005789">
    <property type="term" value="C:endoplasmic reticulum membrane"/>
    <property type="evidence" value="ECO:0007669"/>
    <property type="project" value="UniProtKB-SubCell"/>
</dbReference>
<dbReference type="GO" id="GO:0020037">
    <property type="term" value="F:heme binding"/>
    <property type="evidence" value="ECO:0007669"/>
    <property type="project" value="InterPro"/>
</dbReference>
<comment type="similarity">
    <text evidence="5 15">Belongs to the cytochrome P450 family.</text>
</comment>
<dbReference type="PROSITE" id="PS00086">
    <property type="entry name" value="CYTOCHROME_P450"/>
    <property type="match status" value="1"/>
</dbReference>
<evidence type="ECO:0008006" key="18">
    <source>
        <dbReference type="Google" id="ProtNLM"/>
    </source>
</evidence>
<comment type="cofactor">
    <cofactor evidence="1 14">
        <name>heme</name>
        <dbReference type="ChEBI" id="CHEBI:30413"/>
    </cofactor>
</comment>
<sequence length="484" mass="55637">MFVWAFLVIVSFWFVHHHWTRRKLYTLAAKIPGPRAYPLIGSAYLFFSFKDIAQNASKIMEKYGSILKIWMFNALVVVVAKPKHVQIILTKCLEKETRYKFAKDAFGNSLLTAPVATWRSHRKTINPAFSQQILDSFVDIFVKHSQILVRKLEEEVDDQKTFDVHEHLSRCSLDIICETAMGTTVDAQTKPSKLLHATRRGAQILVERCVRLWLHPNITFRLSQRGRELKEVLDYVQGYTGNLVRKRYEEFHSRIDDNFRDTSRKPFLEHLLSLGDQMTFLELRNEVDLFITAGSDTVTTTTGYVLVCLGMYQHIQQEIIQEIDEIFGISTRPITRDDLPKLKYMERVIKETMRLYPPVPLIARSVTEDIDLGELILPAGCSVVVGIIGMHRDPETWTDPLKFDPDRFTSEEAAKRHPYSYIPFSGGPRNCIGIKFSMMAVKVLLATILRSYKIHTDIKPQDIKLSVEIVSKMIGGANISISKR</sequence>
<evidence type="ECO:0000256" key="8">
    <source>
        <dbReference type="ARBA" id="ARBA00022824"/>
    </source>
</evidence>
<keyword evidence="9" id="KW-0492">Microsome</keyword>
<comment type="function">
    <text evidence="2">May be involved in the metabolism of insect hormones and in the breakdown of synthetic insecticides.</text>
</comment>
<evidence type="ECO:0000256" key="13">
    <source>
        <dbReference type="ARBA" id="ARBA00023136"/>
    </source>
</evidence>
<dbReference type="InterPro" id="IPR050196">
    <property type="entry name" value="Cytochrome_P450_Monoox"/>
</dbReference>
<evidence type="ECO:0000256" key="14">
    <source>
        <dbReference type="PIRSR" id="PIRSR602401-1"/>
    </source>
</evidence>
<keyword evidence="10 15" id="KW-0560">Oxidoreductase</keyword>
<proteinExistence type="inferred from homology"/>
<protein>
    <recommendedName>
        <fullName evidence="18">Cytochrome P450</fullName>
    </recommendedName>
</protein>
<comment type="caution">
    <text evidence="16">The sequence shown here is derived from an EMBL/GenBank/DDBJ whole genome shotgun (WGS) entry which is preliminary data.</text>
</comment>
<dbReference type="PANTHER" id="PTHR24291">
    <property type="entry name" value="CYTOCHROME P450 FAMILY 4"/>
    <property type="match status" value="1"/>
</dbReference>
<dbReference type="PRINTS" id="PR00463">
    <property type="entry name" value="EP450I"/>
</dbReference>
<evidence type="ECO:0000256" key="9">
    <source>
        <dbReference type="ARBA" id="ARBA00022848"/>
    </source>
</evidence>
<dbReference type="GO" id="GO:0005506">
    <property type="term" value="F:iron ion binding"/>
    <property type="evidence" value="ECO:0007669"/>
    <property type="project" value="InterPro"/>
</dbReference>
<evidence type="ECO:0000256" key="7">
    <source>
        <dbReference type="ARBA" id="ARBA00022723"/>
    </source>
</evidence>